<keyword evidence="3 5" id="KW-0408">Iron</keyword>
<feature type="binding site" description="axial binding residue" evidence="5">
    <location>
        <position position="15"/>
    </location>
    <ligand>
        <name>heme b</name>
        <dbReference type="ChEBI" id="CHEBI:60344"/>
    </ligand>
    <ligandPart>
        <name>Fe</name>
        <dbReference type="ChEBI" id="CHEBI:18248"/>
    </ligandPart>
</feature>
<dbReference type="GO" id="GO:0006979">
    <property type="term" value="P:response to oxidative stress"/>
    <property type="evidence" value="ECO:0007669"/>
    <property type="project" value="TreeGrafter"/>
</dbReference>
<dbReference type="RefSeq" id="WP_004766560.1">
    <property type="nucleotide sequence ID" value="NZ_AHMY02000056.1"/>
</dbReference>
<reference evidence="6 7" key="1">
    <citation type="submission" date="2012-10" db="EMBL/GenBank/DDBJ databases">
        <authorList>
            <person name="Harkins D.M."/>
            <person name="Durkin A.S."/>
            <person name="Brinkac L.M."/>
            <person name="Selengut J.D."/>
            <person name="Sanka R."/>
            <person name="DePew J."/>
            <person name="Purushe J."/>
            <person name="Peacock S.J."/>
            <person name="Thaipadungpanit J."/>
            <person name="Wuthiekanun V.W."/>
            <person name="Day N.P."/>
            <person name="Vinetz J.M."/>
            <person name="Sutton G.G."/>
            <person name="Nelson W.C."/>
            <person name="Fouts D.E."/>
        </authorList>
    </citation>
    <scope>NUCLEOTIDE SEQUENCE [LARGE SCALE GENOMIC DNA]</scope>
    <source>
        <strain evidence="6 7">H1</strain>
    </source>
</reference>
<sequence>MSLAVILREGTSEEHKAAESSAFIRCFMKGILEKGTYARHLEAFYYVYESMEEELERNKNNLVLKSIYFPELYRKNALLEDLQFFYGTWKPNDSQPSAATQDYVKRIRKISETQPELLAAHSYVRYLGDLSGGQILKKVAARALNLPEGKGISFYEFTAIQDINGFKQNYRAALDSLPIDDSEKQSILAESKQVFLLNQGIFSELEQDLISAIGKETYDSVLGKG</sequence>
<dbReference type="PRINTS" id="PR00088">
    <property type="entry name" value="HAEMOXYGNASE"/>
</dbReference>
<protein>
    <submittedName>
        <fullName evidence="6">Heme oxygenase</fullName>
        <ecNumber evidence="6">1.14.99.3</ecNumber>
    </submittedName>
</protein>
<proteinExistence type="predicted"/>
<dbReference type="SUPFAM" id="SSF48613">
    <property type="entry name" value="Heme oxygenase-like"/>
    <property type="match status" value="1"/>
</dbReference>
<dbReference type="InterPro" id="IPR016084">
    <property type="entry name" value="Haem_Oase-like_multi-hlx"/>
</dbReference>
<evidence type="ECO:0000256" key="5">
    <source>
        <dbReference type="PIRSR" id="PIRSR000343-2"/>
    </source>
</evidence>
<dbReference type="GO" id="GO:0020037">
    <property type="term" value="F:heme binding"/>
    <property type="evidence" value="ECO:0007669"/>
    <property type="project" value="TreeGrafter"/>
</dbReference>
<dbReference type="GO" id="GO:0046872">
    <property type="term" value="F:metal ion binding"/>
    <property type="evidence" value="ECO:0007669"/>
    <property type="project" value="UniProtKB-KW"/>
</dbReference>
<evidence type="ECO:0000256" key="4">
    <source>
        <dbReference type="PIRSR" id="PIRSR000343-1"/>
    </source>
</evidence>
<dbReference type="PANTHER" id="PTHR10720:SF0">
    <property type="entry name" value="HEME OXYGENASE"/>
    <property type="match status" value="1"/>
</dbReference>
<keyword evidence="1 4" id="KW-0349">Heme</keyword>
<evidence type="ECO:0000256" key="1">
    <source>
        <dbReference type="ARBA" id="ARBA00022617"/>
    </source>
</evidence>
<dbReference type="GO" id="GO:0006788">
    <property type="term" value="P:heme oxidation"/>
    <property type="evidence" value="ECO:0007669"/>
    <property type="project" value="InterPro"/>
</dbReference>
<evidence type="ECO:0000256" key="3">
    <source>
        <dbReference type="ARBA" id="ARBA00023004"/>
    </source>
</evidence>
<dbReference type="GO" id="GO:0042167">
    <property type="term" value="P:heme catabolic process"/>
    <property type="evidence" value="ECO:0007669"/>
    <property type="project" value="TreeGrafter"/>
</dbReference>
<organism evidence="6 7">
    <name type="scientific">Leptospira kirschneri str. H1</name>
    <dbReference type="NCBI Taxonomy" id="1049966"/>
    <lineage>
        <taxon>Bacteria</taxon>
        <taxon>Pseudomonadati</taxon>
        <taxon>Spirochaetota</taxon>
        <taxon>Spirochaetia</taxon>
        <taxon>Leptospirales</taxon>
        <taxon>Leptospiraceae</taxon>
        <taxon>Leptospira</taxon>
    </lineage>
</organism>
<dbReference type="AlphaFoldDB" id="A0A0E2B0V6"/>
<dbReference type="EMBL" id="AHMY02000056">
    <property type="protein sequence ID" value="EKO14391.1"/>
    <property type="molecule type" value="Genomic_DNA"/>
</dbReference>
<dbReference type="CDD" id="cd19165">
    <property type="entry name" value="HemeO"/>
    <property type="match status" value="1"/>
</dbReference>
<name>A0A0E2B0V6_9LEPT</name>
<dbReference type="Pfam" id="PF01126">
    <property type="entry name" value="Heme_oxygenase"/>
    <property type="match status" value="1"/>
</dbReference>
<dbReference type="GO" id="GO:0004392">
    <property type="term" value="F:heme oxygenase (decyclizing) activity"/>
    <property type="evidence" value="ECO:0007669"/>
    <property type="project" value="InterPro"/>
</dbReference>
<dbReference type="Proteomes" id="UP000006253">
    <property type="component" value="Unassembled WGS sequence"/>
</dbReference>
<dbReference type="EC" id="1.14.99.3" evidence="6"/>
<dbReference type="InterPro" id="IPR016053">
    <property type="entry name" value="Haem_Oase-like"/>
</dbReference>
<dbReference type="PANTHER" id="PTHR10720">
    <property type="entry name" value="HEME OXYGENASE"/>
    <property type="match status" value="1"/>
</dbReference>
<comment type="caution">
    <text evidence="6">The sequence shown here is derived from an EMBL/GenBank/DDBJ whole genome shotgun (WGS) entry which is preliminary data.</text>
</comment>
<keyword evidence="6" id="KW-0560">Oxidoreductase</keyword>
<keyword evidence="2 5" id="KW-0479">Metal-binding</keyword>
<feature type="binding site" evidence="4">
    <location>
        <position position="171"/>
    </location>
    <ligand>
        <name>heme b</name>
        <dbReference type="ChEBI" id="CHEBI:60344"/>
    </ligand>
</feature>
<accession>A0A0E2B0V6</accession>
<evidence type="ECO:0000313" key="6">
    <source>
        <dbReference type="EMBL" id="EKO14391.1"/>
    </source>
</evidence>
<gene>
    <name evidence="6" type="ORF">LEP1GSC081_0952</name>
</gene>
<feature type="binding site" evidence="4">
    <location>
        <position position="123"/>
    </location>
    <ligand>
        <name>heme b</name>
        <dbReference type="ChEBI" id="CHEBI:60344"/>
    </ligand>
</feature>
<feature type="binding site" evidence="4">
    <location>
        <position position="8"/>
    </location>
    <ligand>
        <name>heme b</name>
        <dbReference type="ChEBI" id="CHEBI:60344"/>
    </ligand>
</feature>
<dbReference type="InterPro" id="IPR002051">
    <property type="entry name" value="Haem_Oase"/>
</dbReference>
<dbReference type="Gene3D" id="1.20.910.10">
    <property type="entry name" value="Heme oxygenase-like"/>
    <property type="match status" value="1"/>
</dbReference>
<evidence type="ECO:0000313" key="7">
    <source>
        <dbReference type="Proteomes" id="UP000006253"/>
    </source>
</evidence>
<evidence type="ECO:0000256" key="2">
    <source>
        <dbReference type="ARBA" id="ARBA00022723"/>
    </source>
</evidence>
<dbReference type="PIRSF" id="PIRSF000343">
    <property type="entry name" value="Haem_Oase"/>
    <property type="match status" value="1"/>
</dbReference>